<dbReference type="EMBL" id="PGOL01000457">
    <property type="protein sequence ID" value="PKI70395.1"/>
    <property type="molecule type" value="Genomic_DNA"/>
</dbReference>
<organism evidence="1 2">
    <name type="scientific">Punica granatum</name>
    <name type="common">Pomegranate</name>
    <dbReference type="NCBI Taxonomy" id="22663"/>
    <lineage>
        <taxon>Eukaryota</taxon>
        <taxon>Viridiplantae</taxon>
        <taxon>Streptophyta</taxon>
        <taxon>Embryophyta</taxon>
        <taxon>Tracheophyta</taxon>
        <taxon>Spermatophyta</taxon>
        <taxon>Magnoliopsida</taxon>
        <taxon>eudicotyledons</taxon>
        <taxon>Gunneridae</taxon>
        <taxon>Pentapetalae</taxon>
        <taxon>rosids</taxon>
        <taxon>malvids</taxon>
        <taxon>Myrtales</taxon>
        <taxon>Lythraceae</taxon>
        <taxon>Punica</taxon>
    </lineage>
</organism>
<dbReference type="Proteomes" id="UP000233551">
    <property type="component" value="Unassembled WGS sequence"/>
</dbReference>
<accession>A0A2I0KPI0</accession>
<evidence type="ECO:0000313" key="1">
    <source>
        <dbReference type="EMBL" id="PKI70395.1"/>
    </source>
</evidence>
<keyword evidence="2" id="KW-1185">Reference proteome</keyword>
<reference evidence="1 2" key="1">
    <citation type="submission" date="2017-11" db="EMBL/GenBank/DDBJ databases">
        <title>De-novo sequencing of pomegranate (Punica granatum L.) genome.</title>
        <authorList>
            <person name="Akparov Z."/>
            <person name="Amiraslanov A."/>
            <person name="Hajiyeva S."/>
            <person name="Abbasov M."/>
            <person name="Kaur K."/>
            <person name="Hamwieh A."/>
            <person name="Solovyev V."/>
            <person name="Salamov A."/>
            <person name="Braich B."/>
            <person name="Kosarev P."/>
            <person name="Mahmoud A."/>
            <person name="Hajiyev E."/>
            <person name="Babayeva S."/>
            <person name="Izzatullayeva V."/>
            <person name="Mammadov A."/>
            <person name="Mammadov A."/>
            <person name="Sharifova S."/>
            <person name="Ojaghi J."/>
            <person name="Eynullazada K."/>
            <person name="Bayramov B."/>
            <person name="Abdulazimova A."/>
            <person name="Shahmuradov I."/>
        </authorList>
    </citation>
    <scope>NUCLEOTIDE SEQUENCE [LARGE SCALE GENOMIC DNA]</scope>
    <source>
        <strain evidence="2">cv. AG2017</strain>
        <tissue evidence="1">Leaf</tissue>
    </source>
</reference>
<protein>
    <submittedName>
        <fullName evidence="1">Uncharacterized protein</fullName>
    </submittedName>
</protein>
<dbReference type="AlphaFoldDB" id="A0A2I0KPI0"/>
<sequence>MKGNAKTSLAGQCWVCTASTPSENISTLHLSNHVTALPTLFLFDFHPSGPDPCVMAVCFLQLHRPPTIAYPSSFLVHGQLARSNPLGIRGSCFGM</sequence>
<evidence type="ECO:0000313" key="2">
    <source>
        <dbReference type="Proteomes" id="UP000233551"/>
    </source>
</evidence>
<name>A0A2I0KPI0_PUNGR</name>
<proteinExistence type="predicted"/>
<gene>
    <name evidence="1" type="ORF">CRG98_009209</name>
</gene>
<comment type="caution">
    <text evidence="1">The sequence shown here is derived from an EMBL/GenBank/DDBJ whole genome shotgun (WGS) entry which is preliminary data.</text>
</comment>